<dbReference type="InterPro" id="IPR000620">
    <property type="entry name" value="EamA_dom"/>
</dbReference>
<dbReference type="PANTHER" id="PTHR42920">
    <property type="entry name" value="OS03G0707200 PROTEIN-RELATED"/>
    <property type="match status" value="1"/>
</dbReference>
<feature type="transmembrane region" description="Helical" evidence="7">
    <location>
        <begin position="12"/>
        <end position="38"/>
    </location>
</feature>
<dbReference type="Proteomes" id="UP000757435">
    <property type="component" value="Unassembled WGS sequence"/>
</dbReference>
<sequence>MLRKLFSRPLGRLSPGIAFAIAAPLFYSLTIPLSKIFLRQVEPWMLAGLLDLGAGLGMAIVYLLRRVISHRPTPNLMNRQDWYWLLSSIFAGSLMASVLQAYGIANSTAAVASLLLNLEGVFTGLIAWFVFREAFNSQTAIGLAIITTGSVILVWAGDSTLKFSWGALAIVGACIGWATSSNLTHKVAAKNVIQLTMVKTFIGGFLNVMLASAVGETLPNLTLVGVIAIAGFLSIGLTYFCLILALRQLGASRTGAFFSIFPFAGAVLAVITLGESITPQLLTAAALMATGLWFCLRKKSSNSAVG</sequence>
<dbReference type="EMBL" id="JAHHHD010000065">
    <property type="protein sequence ID" value="MBW4662265.1"/>
    <property type="molecule type" value="Genomic_DNA"/>
</dbReference>
<dbReference type="PANTHER" id="PTHR42920:SF11">
    <property type="entry name" value="INNER MEMBRANE PROTEIN YTFF"/>
    <property type="match status" value="1"/>
</dbReference>
<dbReference type="Pfam" id="PF00892">
    <property type="entry name" value="EamA"/>
    <property type="match status" value="2"/>
</dbReference>
<feature type="transmembrane region" description="Helical" evidence="7">
    <location>
        <begin position="221"/>
        <end position="244"/>
    </location>
</feature>
<feature type="transmembrane region" description="Helical" evidence="7">
    <location>
        <begin position="163"/>
        <end position="180"/>
    </location>
</feature>
<feature type="transmembrane region" description="Helical" evidence="7">
    <location>
        <begin position="44"/>
        <end position="64"/>
    </location>
</feature>
<reference evidence="9" key="1">
    <citation type="submission" date="2021-05" db="EMBL/GenBank/DDBJ databases">
        <authorList>
            <person name="Pietrasiak N."/>
            <person name="Ward R."/>
            <person name="Stajich J.E."/>
            <person name="Kurbessoian T."/>
        </authorList>
    </citation>
    <scope>NUCLEOTIDE SEQUENCE</scope>
    <source>
        <strain evidence="9">UHER 2000/2452</strain>
    </source>
</reference>
<keyword evidence="3" id="KW-1003">Cell membrane</keyword>
<comment type="subcellular location">
    <subcellularLocation>
        <location evidence="1">Cell membrane</location>
        <topology evidence="1">Multi-pass membrane protein</topology>
    </subcellularLocation>
</comment>
<feature type="domain" description="EamA" evidence="8">
    <location>
        <begin position="15"/>
        <end position="154"/>
    </location>
</feature>
<comment type="similarity">
    <text evidence="2">Belongs to the EamA transporter family.</text>
</comment>
<proteinExistence type="inferred from homology"/>
<evidence type="ECO:0000256" key="3">
    <source>
        <dbReference type="ARBA" id="ARBA00022475"/>
    </source>
</evidence>
<feature type="transmembrane region" description="Helical" evidence="7">
    <location>
        <begin position="256"/>
        <end position="274"/>
    </location>
</feature>
<dbReference type="GO" id="GO:0005886">
    <property type="term" value="C:plasma membrane"/>
    <property type="evidence" value="ECO:0007669"/>
    <property type="project" value="UniProtKB-SubCell"/>
</dbReference>
<evidence type="ECO:0000256" key="6">
    <source>
        <dbReference type="ARBA" id="ARBA00023136"/>
    </source>
</evidence>
<feature type="transmembrane region" description="Helical" evidence="7">
    <location>
        <begin position="84"/>
        <end position="105"/>
    </location>
</feature>
<protein>
    <submittedName>
        <fullName evidence="9">DMT family transporter</fullName>
    </submittedName>
</protein>
<name>A0A951QI92_9CYAN</name>
<feature type="domain" description="EamA" evidence="8">
    <location>
        <begin position="165"/>
        <end position="295"/>
    </location>
</feature>
<evidence type="ECO:0000256" key="2">
    <source>
        <dbReference type="ARBA" id="ARBA00007362"/>
    </source>
</evidence>
<feature type="transmembrane region" description="Helical" evidence="7">
    <location>
        <begin position="111"/>
        <end position="131"/>
    </location>
</feature>
<dbReference type="AlphaFoldDB" id="A0A951QI92"/>
<evidence type="ECO:0000256" key="1">
    <source>
        <dbReference type="ARBA" id="ARBA00004651"/>
    </source>
</evidence>
<evidence type="ECO:0000259" key="8">
    <source>
        <dbReference type="Pfam" id="PF00892"/>
    </source>
</evidence>
<accession>A0A951QI92</accession>
<evidence type="ECO:0000313" key="10">
    <source>
        <dbReference type="Proteomes" id="UP000757435"/>
    </source>
</evidence>
<feature type="transmembrane region" description="Helical" evidence="7">
    <location>
        <begin position="192"/>
        <end position="215"/>
    </location>
</feature>
<gene>
    <name evidence="9" type="ORF">KME15_26730</name>
</gene>
<reference evidence="9" key="2">
    <citation type="journal article" date="2022" name="Microbiol. Resour. Announc.">
        <title>Metagenome Sequencing to Explore Phylogenomics of Terrestrial Cyanobacteria.</title>
        <authorList>
            <person name="Ward R.D."/>
            <person name="Stajich J.E."/>
            <person name="Johansen J.R."/>
            <person name="Huntemann M."/>
            <person name="Clum A."/>
            <person name="Foster B."/>
            <person name="Foster B."/>
            <person name="Roux S."/>
            <person name="Palaniappan K."/>
            <person name="Varghese N."/>
            <person name="Mukherjee S."/>
            <person name="Reddy T.B.K."/>
            <person name="Daum C."/>
            <person name="Copeland A."/>
            <person name="Chen I.A."/>
            <person name="Ivanova N.N."/>
            <person name="Kyrpides N.C."/>
            <person name="Shapiro N."/>
            <person name="Eloe-Fadrosh E.A."/>
            <person name="Pietrasiak N."/>
        </authorList>
    </citation>
    <scope>NUCLEOTIDE SEQUENCE</scope>
    <source>
        <strain evidence="9">UHER 2000/2452</strain>
    </source>
</reference>
<evidence type="ECO:0000313" key="9">
    <source>
        <dbReference type="EMBL" id="MBW4662265.1"/>
    </source>
</evidence>
<evidence type="ECO:0000256" key="7">
    <source>
        <dbReference type="SAM" id="Phobius"/>
    </source>
</evidence>
<keyword evidence="5 7" id="KW-1133">Transmembrane helix</keyword>
<dbReference type="InterPro" id="IPR051258">
    <property type="entry name" value="Diverse_Substrate_Transporter"/>
</dbReference>
<evidence type="ECO:0000256" key="4">
    <source>
        <dbReference type="ARBA" id="ARBA00022692"/>
    </source>
</evidence>
<feature type="transmembrane region" description="Helical" evidence="7">
    <location>
        <begin position="140"/>
        <end position="157"/>
    </location>
</feature>
<dbReference type="InterPro" id="IPR037185">
    <property type="entry name" value="EmrE-like"/>
</dbReference>
<keyword evidence="6 7" id="KW-0472">Membrane</keyword>
<organism evidence="9 10">
    <name type="scientific">Drouetiella hepatica Uher 2000/2452</name>
    <dbReference type="NCBI Taxonomy" id="904376"/>
    <lineage>
        <taxon>Bacteria</taxon>
        <taxon>Bacillati</taxon>
        <taxon>Cyanobacteriota</taxon>
        <taxon>Cyanophyceae</taxon>
        <taxon>Oculatellales</taxon>
        <taxon>Oculatellaceae</taxon>
        <taxon>Drouetiella</taxon>
    </lineage>
</organism>
<dbReference type="SUPFAM" id="SSF103481">
    <property type="entry name" value="Multidrug resistance efflux transporter EmrE"/>
    <property type="match status" value="2"/>
</dbReference>
<keyword evidence="4 7" id="KW-0812">Transmembrane</keyword>
<feature type="transmembrane region" description="Helical" evidence="7">
    <location>
        <begin position="280"/>
        <end position="296"/>
    </location>
</feature>
<comment type="caution">
    <text evidence="9">The sequence shown here is derived from an EMBL/GenBank/DDBJ whole genome shotgun (WGS) entry which is preliminary data.</text>
</comment>
<evidence type="ECO:0000256" key="5">
    <source>
        <dbReference type="ARBA" id="ARBA00022989"/>
    </source>
</evidence>